<name>A0A7J0E6D2_9ERIC</name>
<evidence type="ECO:0000256" key="3">
    <source>
        <dbReference type="ARBA" id="ARBA00023136"/>
    </source>
</evidence>
<evidence type="ECO:0000256" key="2">
    <source>
        <dbReference type="ARBA" id="ARBA00008025"/>
    </source>
</evidence>
<evidence type="ECO:0000256" key="1">
    <source>
        <dbReference type="ARBA" id="ARBA00004370"/>
    </source>
</evidence>
<dbReference type="PANTHER" id="PTHR47461:SF3">
    <property type="entry name" value="PHYTOLONGIN PHYL2.2"/>
    <property type="match status" value="1"/>
</dbReference>
<dbReference type="InterPro" id="IPR044783">
    <property type="entry name" value="PHYL"/>
</dbReference>
<evidence type="ECO:0000256" key="5">
    <source>
        <dbReference type="SAM" id="Phobius"/>
    </source>
</evidence>
<dbReference type="InterPro" id="IPR010908">
    <property type="entry name" value="Longin_dom"/>
</dbReference>
<comment type="subcellular location">
    <subcellularLocation>
        <location evidence="1">Membrane</location>
    </subcellularLocation>
</comment>
<evidence type="ECO:0000313" key="6">
    <source>
        <dbReference type="EMBL" id="GFY81832.1"/>
    </source>
</evidence>
<dbReference type="OrthoDB" id="1918034at2759"/>
<keyword evidence="5" id="KW-1133">Transmembrane helix</keyword>
<comment type="similarity">
    <text evidence="2">Belongs to the synaptobrevin family.</text>
</comment>
<feature type="region of interest" description="Disordered" evidence="4">
    <location>
        <begin position="130"/>
        <end position="155"/>
    </location>
</feature>
<evidence type="ECO:0000313" key="7">
    <source>
        <dbReference type="Proteomes" id="UP000585474"/>
    </source>
</evidence>
<evidence type="ECO:0008006" key="8">
    <source>
        <dbReference type="Google" id="ProtNLM"/>
    </source>
</evidence>
<dbReference type="GO" id="GO:0016020">
    <property type="term" value="C:membrane"/>
    <property type="evidence" value="ECO:0007669"/>
    <property type="project" value="UniProtKB-SubCell"/>
</dbReference>
<sequence>MTLNPNLIFYACISKGSTILAEFNSRDADHGTLAAKCLEKTPPLHTTFSHTVRKRTYTFFIDDPFAYFAISDEKLKNADVLSFLRSVKAAFDGIVISEGVKWNENLNSHCFQGEFNPVFHQLLASPVQFVDGPNSPREATKDDHTGSLDSPRGKRMGSVPLLGLGGDVSNSLKTKSKKRFSVEANGDGKERMMGENKVDVSDAIVLSREFSIAMAKNGLFGGDSPHQRAKRVWKRHVWVVLSLDLIVCSILFGVWLWICRGFKCIDG</sequence>
<comment type="caution">
    <text evidence="6">The sequence shown here is derived from an EMBL/GenBank/DDBJ whole genome shotgun (WGS) entry which is preliminary data.</text>
</comment>
<dbReference type="SUPFAM" id="SSF64356">
    <property type="entry name" value="SNARE-like"/>
    <property type="match status" value="1"/>
</dbReference>
<dbReference type="InterPro" id="IPR011012">
    <property type="entry name" value="Longin-like_dom_sf"/>
</dbReference>
<dbReference type="Gene3D" id="3.30.450.50">
    <property type="entry name" value="Longin domain"/>
    <property type="match status" value="1"/>
</dbReference>
<reference evidence="6 7" key="1">
    <citation type="submission" date="2019-07" db="EMBL/GenBank/DDBJ databases">
        <title>De Novo Assembly of kiwifruit Actinidia rufa.</title>
        <authorList>
            <person name="Sugita-Konishi S."/>
            <person name="Sato K."/>
            <person name="Mori E."/>
            <person name="Abe Y."/>
            <person name="Kisaki G."/>
            <person name="Hamano K."/>
            <person name="Suezawa K."/>
            <person name="Otani M."/>
            <person name="Fukuda T."/>
            <person name="Manabe T."/>
            <person name="Gomi K."/>
            <person name="Tabuchi M."/>
            <person name="Akimitsu K."/>
            <person name="Kataoka I."/>
        </authorList>
    </citation>
    <scope>NUCLEOTIDE SEQUENCE [LARGE SCALE GENOMIC DNA]</scope>
    <source>
        <strain evidence="7">cv. Fuchu</strain>
    </source>
</reference>
<dbReference type="Proteomes" id="UP000585474">
    <property type="component" value="Unassembled WGS sequence"/>
</dbReference>
<accession>A0A7J0E6D2</accession>
<keyword evidence="3 5" id="KW-0472">Membrane</keyword>
<keyword evidence="5" id="KW-0812">Transmembrane</keyword>
<dbReference type="PANTHER" id="PTHR47461">
    <property type="entry name" value="PHYTOLONGIN PHYL1.2"/>
    <property type="match status" value="1"/>
</dbReference>
<evidence type="ECO:0000256" key="4">
    <source>
        <dbReference type="SAM" id="MobiDB-lite"/>
    </source>
</evidence>
<gene>
    <name evidence="6" type="ORF">Acr_02g0000720</name>
</gene>
<organism evidence="6 7">
    <name type="scientific">Actinidia rufa</name>
    <dbReference type="NCBI Taxonomy" id="165716"/>
    <lineage>
        <taxon>Eukaryota</taxon>
        <taxon>Viridiplantae</taxon>
        <taxon>Streptophyta</taxon>
        <taxon>Embryophyta</taxon>
        <taxon>Tracheophyta</taxon>
        <taxon>Spermatophyta</taxon>
        <taxon>Magnoliopsida</taxon>
        <taxon>eudicotyledons</taxon>
        <taxon>Gunneridae</taxon>
        <taxon>Pentapetalae</taxon>
        <taxon>asterids</taxon>
        <taxon>Ericales</taxon>
        <taxon>Actinidiaceae</taxon>
        <taxon>Actinidia</taxon>
    </lineage>
</organism>
<dbReference type="CDD" id="cd14824">
    <property type="entry name" value="Longin"/>
    <property type="match status" value="1"/>
</dbReference>
<dbReference type="AlphaFoldDB" id="A0A7J0E6D2"/>
<dbReference type="EMBL" id="BJWL01000002">
    <property type="protein sequence ID" value="GFY81832.1"/>
    <property type="molecule type" value="Genomic_DNA"/>
</dbReference>
<proteinExistence type="inferred from homology"/>
<protein>
    <recommendedName>
        <fullName evidence="8">SNARE-like superfamily protein</fullName>
    </recommendedName>
</protein>
<keyword evidence="7" id="KW-1185">Reference proteome</keyword>
<feature type="transmembrane region" description="Helical" evidence="5">
    <location>
        <begin position="237"/>
        <end position="258"/>
    </location>
</feature>